<sequence length="50" mass="5860">MLLNQGNGVKYLSAQNKLKGKIHGNFPLYRGEGYVWNNLREKEFYLQEAE</sequence>
<dbReference type="STRING" id="118168.MC7420_3003"/>
<name>B4VJY2_9CYAN</name>
<dbReference type="Proteomes" id="UP000003835">
    <property type="component" value="Unassembled WGS sequence"/>
</dbReference>
<evidence type="ECO:0000313" key="2">
    <source>
        <dbReference type="Proteomes" id="UP000003835"/>
    </source>
</evidence>
<organism evidence="1 2">
    <name type="scientific">Coleofasciculus chthonoplastes PCC 7420</name>
    <dbReference type="NCBI Taxonomy" id="118168"/>
    <lineage>
        <taxon>Bacteria</taxon>
        <taxon>Bacillati</taxon>
        <taxon>Cyanobacteriota</taxon>
        <taxon>Cyanophyceae</taxon>
        <taxon>Coleofasciculales</taxon>
        <taxon>Coleofasciculaceae</taxon>
        <taxon>Coleofasciculus</taxon>
    </lineage>
</organism>
<proteinExistence type="predicted"/>
<evidence type="ECO:0000313" key="1">
    <source>
        <dbReference type="EMBL" id="EDX77679.1"/>
    </source>
</evidence>
<accession>B4VJY2</accession>
<protein>
    <submittedName>
        <fullName evidence="1">Uncharacterized protein</fullName>
    </submittedName>
</protein>
<dbReference type="EMBL" id="DS989843">
    <property type="protein sequence ID" value="EDX77679.1"/>
    <property type="molecule type" value="Genomic_DNA"/>
</dbReference>
<gene>
    <name evidence="1" type="ORF">MC7420_3003</name>
</gene>
<reference evidence="1 2" key="1">
    <citation type="submission" date="2008-07" db="EMBL/GenBank/DDBJ databases">
        <authorList>
            <person name="Tandeau de Marsac N."/>
            <person name="Ferriera S."/>
            <person name="Johnson J."/>
            <person name="Kravitz S."/>
            <person name="Beeson K."/>
            <person name="Sutton G."/>
            <person name="Rogers Y.-H."/>
            <person name="Friedman R."/>
            <person name="Frazier M."/>
            <person name="Venter J.C."/>
        </authorList>
    </citation>
    <scope>NUCLEOTIDE SEQUENCE [LARGE SCALE GENOMIC DNA]</scope>
    <source>
        <strain evidence="1 2">PCC 7420</strain>
    </source>
</reference>
<dbReference type="AlphaFoldDB" id="B4VJY2"/>
<dbReference type="HOGENOM" id="CLU_3116723_0_0_3"/>
<dbReference type="RefSeq" id="WP_006098940.1">
    <property type="nucleotide sequence ID" value="NZ_DS989843.1"/>
</dbReference>
<keyword evidence="2" id="KW-1185">Reference proteome</keyword>